<evidence type="ECO:0000313" key="2">
    <source>
        <dbReference type="EMBL" id="CAB0042420.1"/>
    </source>
</evidence>
<dbReference type="EMBL" id="CADCXV010001194">
    <property type="protein sequence ID" value="CAB0042420.1"/>
    <property type="molecule type" value="Genomic_DNA"/>
</dbReference>
<dbReference type="OrthoDB" id="25840at2759"/>
<protein>
    <submittedName>
        <fullName evidence="2">Uncharacterized protein</fullName>
    </submittedName>
</protein>
<feature type="compositionally biased region" description="Acidic residues" evidence="1">
    <location>
        <begin position="149"/>
        <end position="158"/>
    </location>
</feature>
<accession>A0A6H5J4Q3</accession>
<reference evidence="2 3" key="1">
    <citation type="submission" date="2020-02" db="EMBL/GenBank/DDBJ databases">
        <authorList>
            <person name="Ferguson B K."/>
        </authorList>
    </citation>
    <scope>NUCLEOTIDE SEQUENCE [LARGE SCALE GENOMIC DNA]</scope>
</reference>
<feature type="compositionally biased region" description="Polar residues" evidence="1">
    <location>
        <begin position="136"/>
        <end position="148"/>
    </location>
</feature>
<proteinExistence type="predicted"/>
<evidence type="ECO:0000256" key="1">
    <source>
        <dbReference type="SAM" id="MobiDB-lite"/>
    </source>
</evidence>
<name>A0A6H5J4Q3_9HYME</name>
<sequence length="158" mass="18461">MKSGQHIWKCQSNTCAEMGMAAEQHPEHLRSLHTANTFYVPTVDRPKQCVKYFSDHHRGMYVDTYPKRGYLEKMAMYLDDAFELVKNQISIPIPGFLENIRQKIRNVLSRGTIPWRRYAIDSREKNLPESEEEIEGTTSPIRQVSVYDQETEESDADY</sequence>
<keyword evidence="3" id="KW-1185">Reference proteome</keyword>
<dbReference type="AlphaFoldDB" id="A0A6H5J4Q3"/>
<evidence type="ECO:0000313" key="3">
    <source>
        <dbReference type="Proteomes" id="UP000479190"/>
    </source>
</evidence>
<dbReference type="Proteomes" id="UP000479190">
    <property type="component" value="Unassembled WGS sequence"/>
</dbReference>
<organism evidence="2 3">
    <name type="scientific">Trichogramma brassicae</name>
    <dbReference type="NCBI Taxonomy" id="86971"/>
    <lineage>
        <taxon>Eukaryota</taxon>
        <taxon>Metazoa</taxon>
        <taxon>Ecdysozoa</taxon>
        <taxon>Arthropoda</taxon>
        <taxon>Hexapoda</taxon>
        <taxon>Insecta</taxon>
        <taxon>Pterygota</taxon>
        <taxon>Neoptera</taxon>
        <taxon>Endopterygota</taxon>
        <taxon>Hymenoptera</taxon>
        <taxon>Apocrita</taxon>
        <taxon>Proctotrupomorpha</taxon>
        <taxon>Chalcidoidea</taxon>
        <taxon>Trichogrammatidae</taxon>
        <taxon>Trichogramma</taxon>
    </lineage>
</organism>
<feature type="region of interest" description="Disordered" evidence="1">
    <location>
        <begin position="126"/>
        <end position="158"/>
    </location>
</feature>
<gene>
    <name evidence="2" type="ORF">TBRA_LOCUS14039</name>
</gene>